<evidence type="ECO:0000313" key="4">
    <source>
        <dbReference type="Proteomes" id="UP000011115"/>
    </source>
</evidence>
<evidence type="ECO:0000259" key="2">
    <source>
        <dbReference type="Pfam" id="PF20167"/>
    </source>
</evidence>
<dbReference type="Gramene" id="PGSC0003DMT400085498">
    <property type="protein sequence ID" value="PGSC0003DMT400085498"/>
    <property type="gene ID" value="PGSC0003DMG400035069"/>
</dbReference>
<organism evidence="3 4">
    <name type="scientific">Solanum tuberosum</name>
    <name type="common">Potato</name>
    <dbReference type="NCBI Taxonomy" id="4113"/>
    <lineage>
        <taxon>Eukaryota</taxon>
        <taxon>Viridiplantae</taxon>
        <taxon>Streptophyta</taxon>
        <taxon>Embryophyta</taxon>
        <taxon>Tracheophyta</taxon>
        <taxon>Spermatophyta</taxon>
        <taxon>Magnoliopsida</taxon>
        <taxon>eudicotyledons</taxon>
        <taxon>Gunneridae</taxon>
        <taxon>Pentapetalae</taxon>
        <taxon>asterids</taxon>
        <taxon>lamiids</taxon>
        <taxon>Solanales</taxon>
        <taxon>Solanaceae</taxon>
        <taxon>Solanoideae</taxon>
        <taxon>Solaneae</taxon>
        <taxon>Solanum</taxon>
    </lineage>
</organism>
<dbReference type="Proteomes" id="UP000011115">
    <property type="component" value="Unassembled WGS sequence"/>
</dbReference>
<keyword evidence="4" id="KW-1185">Reference proteome</keyword>
<dbReference type="PaxDb" id="4113-PGSC0003DMT400085498"/>
<dbReference type="AlphaFoldDB" id="M1D9M5"/>
<accession>M1D9M5</accession>
<feature type="region of interest" description="Disordered" evidence="1">
    <location>
        <begin position="403"/>
        <end position="431"/>
    </location>
</feature>
<evidence type="ECO:0000313" key="3">
    <source>
        <dbReference type="EnsemblPlants" id="PGSC0003DMT400085498"/>
    </source>
</evidence>
<sequence>MPSLGGENQVGERKGQSADRRVVPRYSVGSPKVTDLEDAEVQEKRAMKLAKGRIDPGANRRVTEQVGDHDFVRRLDPQINWRSCKTWLGGKGKAPSLVSPEASSDSDKIYATHLTTSESEGEQQDPRATTSGPEDDELLALVPQGKKQVAKFKPVDYVVVRGKKVKCDSDAINAVLECSTRIEDDCQYKIRTKTLENMKKWLSPLISSGTPKWIEVGAPIEKKDLNIAAMFWFGFISSTIMPSLNESILRHAKAACLGCIIVGTRLNLGMIIAHEMVMRAKQHQTSLPFPVLITKRASKLEATIPGMIERALVDVVTPLSCTIDALAARIAVCERVGIPDMPVDPDMPPATNRDEVRAEEVADAESEAETDEEQLGVDEEASYKGLTKIEDAMVESNVQISLADTPLADPSGVSRADVTPGTDAPTDGAIM</sequence>
<reference evidence="4" key="1">
    <citation type="journal article" date="2011" name="Nature">
        <title>Genome sequence and analysis of the tuber crop potato.</title>
        <authorList>
            <consortium name="The Potato Genome Sequencing Consortium"/>
        </authorList>
    </citation>
    <scope>NUCLEOTIDE SEQUENCE [LARGE SCALE GENOMIC DNA]</scope>
    <source>
        <strain evidence="4">cv. DM1-3 516 R44</strain>
    </source>
</reference>
<dbReference type="InParanoid" id="M1D9M5"/>
<dbReference type="GO" id="GO:0009579">
    <property type="term" value="C:thylakoid"/>
    <property type="evidence" value="ECO:0000318"/>
    <property type="project" value="GO_Central"/>
</dbReference>
<name>M1D9M5_SOLTU</name>
<reference evidence="3" key="2">
    <citation type="submission" date="2015-06" db="UniProtKB">
        <authorList>
            <consortium name="EnsemblPlants"/>
        </authorList>
    </citation>
    <scope>IDENTIFICATION</scope>
    <source>
        <strain evidence="3">DM1-3 516 R44</strain>
    </source>
</reference>
<protein>
    <recommendedName>
        <fullName evidence="2">Putative plant transposon protein domain-containing protein</fullName>
    </recommendedName>
</protein>
<dbReference type="HOGENOM" id="CLU_636801_0_0_1"/>
<feature type="region of interest" description="Disordered" evidence="1">
    <location>
        <begin position="1"/>
        <end position="29"/>
    </location>
</feature>
<dbReference type="PANTHER" id="PTHR33180">
    <property type="entry name" value="PHOTOSYSTEM II CP43 REACTION CENTER PROTEIN"/>
    <property type="match status" value="1"/>
</dbReference>
<feature type="domain" description="Putative plant transposon protein" evidence="2">
    <location>
        <begin position="148"/>
        <end position="295"/>
    </location>
</feature>
<dbReference type="EnsemblPlants" id="PGSC0003DMT400085498">
    <property type="protein sequence ID" value="PGSC0003DMT400085498"/>
    <property type="gene ID" value="PGSC0003DMG400035069"/>
</dbReference>
<dbReference type="InterPro" id="IPR046796">
    <property type="entry name" value="Transposase_32_dom"/>
</dbReference>
<dbReference type="GO" id="GO:0009523">
    <property type="term" value="C:photosystem II"/>
    <property type="evidence" value="ECO:0000318"/>
    <property type="project" value="GO_Central"/>
</dbReference>
<evidence type="ECO:0000256" key="1">
    <source>
        <dbReference type="SAM" id="MobiDB-lite"/>
    </source>
</evidence>
<dbReference type="Pfam" id="PF20167">
    <property type="entry name" value="Transposase_32"/>
    <property type="match status" value="1"/>
</dbReference>
<feature type="compositionally biased region" description="Acidic residues" evidence="1">
    <location>
        <begin position="361"/>
        <end position="380"/>
    </location>
</feature>
<dbReference type="PANTHER" id="PTHR33180:SF31">
    <property type="entry name" value="POLYPROTEIN PROTEIN"/>
    <property type="match status" value="1"/>
</dbReference>
<proteinExistence type="predicted"/>
<feature type="region of interest" description="Disordered" evidence="1">
    <location>
        <begin position="342"/>
        <end position="382"/>
    </location>
</feature>
<feature type="region of interest" description="Disordered" evidence="1">
    <location>
        <begin position="114"/>
        <end position="134"/>
    </location>
</feature>
<feature type="compositionally biased region" description="Basic and acidic residues" evidence="1">
    <location>
        <begin position="10"/>
        <end position="22"/>
    </location>
</feature>